<dbReference type="Proteomes" id="UP000426265">
    <property type="component" value="Unassembled WGS sequence"/>
</dbReference>
<evidence type="ECO:0000313" key="3">
    <source>
        <dbReference type="EMBL" id="VYS47760.1"/>
    </source>
</evidence>
<dbReference type="EMBL" id="CACRSJ010000104">
    <property type="protein sequence ID" value="VYS47760.1"/>
    <property type="molecule type" value="Genomic_DNA"/>
</dbReference>
<dbReference type="PANTHER" id="PTHR31900">
    <property type="entry name" value="F-BOX/RNI SUPERFAMILY PROTEIN-RELATED"/>
    <property type="match status" value="1"/>
</dbReference>
<dbReference type="Proteomes" id="UP000078284">
    <property type="component" value="Chromosome 1"/>
</dbReference>
<name>A0A178W787_ARATH</name>
<proteinExistence type="predicted"/>
<dbReference type="SUPFAM" id="SSF81383">
    <property type="entry name" value="F-box domain"/>
    <property type="match status" value="1"/>
</dbReference>
<reference evidence="3 5" key="3">
    <citation type="submission" date="2019-11" db="EMBL/GenBank/DDBJ databases">
        <authorList>
            <person name="Jiao W.-B."/>
            <person name="Schneeberger K."/>
        </authorList>
    </citation>
    <scope>NUCLEOTIDE SEQUENCE [LARGE SCALE GENOMIC DNA]</scope>
    <source>
        <strain evidence="5">cv. An-1</strain>
    </source>
</reference>
<dbReference type="InterPro" id="IPR053781">
    <property type="entry name" value="F-box_AtFBL13-like"/>
</dbReference>
<dbReference type="SUPFAM" id="SSF52047">
    <property type="entry name" value="RNI-like"/>
    <property type="match status" value="1"/>
</dbReference>
<dbReference type="EMBL" id="LUHQ01000001">
    <property type="protein sequence ID" value="OAP14357.1"/>
    <property type="molecule type" value="Genomic_DNA"/>
</dbReference>
<evidence type="ECO:0000313" key="5">
    <source>
        <dbReference type="Proteomes" id="UP000426265"/>
    </source>
</evidence>
<dbReference type="InterPro" id="IPR006566">
    <property type="entry name" value="FBD"/>
</dbReference>
<dbReference type="Gene3D" id="3.80.10.10">
    <property type="entry name" value="Ribonuclease Inhibitor"/>
    <property type="match status" value="1"/>
</dbReference>
<evidence type="ECO:0000313" key="4">
    <source>
        <dbReference type="Proteomes" id="UP000078284"/>
    </source>
</evidence>
<reference evidence="4" key="1">
    <citation type="journal article" date="2016" name="Proc. Natl. Acad. Sci. U.S.A.">
        <title>Chromosome-level assembly of Arabidopsis thaliana Ler reveals the extent of translocation and inversion polymorphisms.</title>
        <authorList>
            <person name="Zapata L."/>
            <person name="Ding J."/>
            <person name="Willing E.M."/>
            <person name="Hartwig B."/>
            <person name="Bezdan D."/>
            <person name="Jiao W.B."/>
            <person name="Patel V."/>
            <person name="Velikkakam James G."/>
            <person name="Koornneef M."/>
            <person name="Ossowski S."/>
            <person name="Schneeberger K."/>
        </authorList>
    </citation>
    <scope>NUCLEOTIDE SEQUENCE [LARGE SCALE GENOMIC DNA]</scope>
    <source>
        <strain evidence="4">cv. Landsberg erecta</strain>
    </source>
</reference>
<gene>
    <name evidence="2" type="ordered locus">AXX17_At1g32690</name>
    <name evidence="3" type="ORF">AN1_LOCUS3245</name>
</gene>
<dbReference type="Pfam" id="PF00646">
    <property type="entry name" value="F-box"/>
    <property type="match status" value="1"/>
</dbReference>
<reference evidence="2" key="2">
    <citation type="submission" date="2016-03" db="EMBL/GenBank/DDBJ databases">
        <title>Full-length assembly of Arabidopsis thaliana Ler reveals the complement of translocations and inversions.</title>
        <authorList>
            <person name="Zapata L."/>
            <person name="Schneeberger K."/>
            <person name="Ossowski S."/>
        </authorList>
    </citation>
    <scope>NUCLEOTIDE SEQUENCE [LARGE SCALE GENOMIC DNA]</scope>
    <source>
        <tissue evidence="2">Leaf</tissue>
    </source>
</reference>
<accession>A0A178W787</accession>
<dbReference type="InterPro" id="IPR001810">
    <property type="entry name" value="F-box_dom"/>
</dbReference>
<dbReference type="InterPro" id="IPR032675">
    <property type="entry name" value="LRR_dom_sf"/>
</dbReference>
<dbReference type="InterPro" id="IPR050232">
    <property type="entry name" value="FBL13/AtMIF1-like"/>
</dbReference>
<dbReference type="AlphaFoldDB" id="A0A178W787"/>
<dbReference type="ExpressionAtlas" id="A0A178W787">
    <property type="expression patterns" value="baseline and differential"/>
</dbReference>
<evidence type="ECO:0000259" key="1">
    <source>
        <dbReference type="SMART" id="SM00579"/>
    </source>
</evidence>
<sequence length="441" mass="50126">MECDRISALPDHLVAKIVSYLGIKDSIKTSVLSKRWEFVWLKVVGLDLKNCNFPPNGIASQMVVNKYMEFNRGLHMQYFKVNFGGNTVYTNRFLEWIATAVDRGVQHLDVGSTNLIFIKEFMPKNIYKSKTLVSLKLTNVGIMKHQELVVSLPCLKIMHLNNVYYDDGPSKITEKLLLGCPVLEEFTMVRVPNFDNEESHSVLRVRSQTLKIFCLTFYWGMYSTVFSVEIDAPRLKYMSFRDDLSAGIVVKNLSSLVKIDLDTDFNVNVDTSPLEPVDLSKRDIIRDFLTGISGVRHMIISNDTLEVLYHYSKMVLQIPTFHNLSHLEASFFSTSLQLLTAFLESCPNLKSLILEPVPGQIDLTSVPRCLTSTLEYVKIKNLNIREETGINLANYFLENSAVLKKLTLSFKDCPIPDKASDIIMELLTSTKLSHICQVIVD</sequence>
<dbReference type="CDD" id="cd22160">
    <property type="entry name" value="F-box_AtFBL13-like"/>
    <property type="match status" value="1"/>
</dbReference>
<protein>
    <recommendedName>
        <fullName evidence="1">FBD domain-containing protein</fullName>
    </recommendedName>
</protein>
<feature type="domain" description="FBD" evidence="1">
    <location>
        <begin position="368"/>
        <end position="441"/>
    </location>
</feature>
<dbReference type="Pfam" id="PF08387">
    <property type="entry name" value="FBD"/>
    <property type="match status" value="1"/>
</dbReference>
<dbReference type="InterPro" id="IPR036047">
    <property type="entry name" value="F-box-like_dom_sf"/>
</dbReference>
<dbReference type="SMART" id="SM00579">
    <property type="entry name" value="FBD"/>
    <property type="match status" value="1"/>
</dbReference>
<dbReference type="Pfam" id="PF24758">
    <property type="entry name" value="LRR_At5g56370"/>
    <property type="match status" value="1"/>
</dbReference>
<evidence type="ECO:0000313" key="2">
    <source>
        <dbReference type="EMBL" id="OAP14357.1"/>
    </source>
</evidence>
<dbReference type="InterPro" id="IPR055411">
    <property type="entry name" value="LRR_FXL15/At3g58940/PEG3-like"/>
</dbReference>
<organism evidence="2 4">
    <name type="scientific">Arabidopsis thaliana</name>
    <name type="common">Mouse-ear cress</name>
    <dbReference type="NCBI Taxonomy" id="3702"/>
    <lineage>
        <taxon>Eukaryota</taxon>
        <taxon>Viridiplantae</taxon>
        <taxon>Streptophyta</taxon>
        <taxon>Embryophyta</taxon>
        <taxon>Tracheophyta</taxon>
        <taxon>Spermatophyta</taxon>
        <taxon>Magnoliopsida</taxon>
        <taxon>eudicotyledons</taxon>
        <taxon>Gunneridae</taxon>
        <taxon>Pentapetalae</taxon>
        <taxon>rosids</taxon>
        <taxon>malvids</taxon>
        <taxon>Brassicales</taxon>
        <taxon>Brassicaceae</taxon>
        <taxon>Camelineae</taxon>
        <taxon>Arabidopsis</taxon>
    </lineage>
</organism>
<dbReference type="PANTHER" id="PTHR31900:SF33">
    <property type="entry name" value="PROTEIN WITH RNI-LIKE_FBD-LIKE DOMAIN"/>
    <property type="match status" value="1"/>
</dbReference>